<dbReference type="Pfam" id="PF13302">
    <property type="entry name" value="Acetyltransf_3"/>
    <property type="match status" value="1"/>
</dbReference>
<accession>A0A075UZ90</accession>
<evidence type="ECO:0000259" key="1">
    <source>
        <dbReference type="PROSITE" id="PS51186"/>
    </source>
</evidence>
<dbReference type="InterPro" id="IPR000182">
    <property type="entry name" value="GNAT_dom"/>
</dbReference>
<protein>
    <submittedName>
        <fullName evidence="2">Acetyltransferase</fullName>
    </submittedName>
</protein>
<dbReference type="GO" id="GO:0005737">
    <property type="term" value="C:cytoplasm"/>
    <property type="evidence" value="ECO:0007669"/>
    <property type="project" value="TreeGrafter"/>
</dbReference>
<keyword evidence="2" id="KW-0808">Transferase</keyword>
<dbReference type="GO" id="GO:0008999">
    <property type="term" value="F:protein-N-terminal-alanine acetyltransferase activity"/>
    <property type="evidence" value="ECO:0007669"/>
    <property type="project" value="TreeGrafter"/>
</dbReference>
<sequence length="176" mass="19364">MEAPAETLADEVVTLRRWKPEQLETLAAVAGDSAEHLGAWMIWATYGYGRREAADFLERSAKNWADGKTYDFAILAGEDLVGGAGMITHPDRIEIGYWLGRHHTGRGFVTRAAKLLADEAFRLGAPEVEIRHDEKNLASGAVPARLGFTMVGEEPAEPPHAPACAGVDRFWRLKRP</sequence>
<dbReference type="EMBL" id="CP008953">
    <property type="protein sequence ID" value="AIG77761.1"/>
    <property type="molecule type" value="Genomic_DNA"/>
</dbReference>
<proteinExistence type="predicted"/>
<dbReference type="PANTHER" id="PTHR43441">
    <property type="entry name" value="RIBOSOMAL-PROTEIN-SERINE ACETYLTRANSFERASE"/>
    <property type="match status" value="1"/>
</dbReference>
<dbReference type="GO" id="GO:1990189">
    <property type="term" value="F:protein N-terminal-serine acetyltransferase activity"/>
    <property type="evidence" value="ECO:0007669"/>
    <property type="project" value="TreeGrafter"/>
</dbReference>
<reference evidence="2 3" key="1">
    <citation type="journal article" date="2014" name="J. Biotechnol.">
        <title>Complete genome sequence of the actinobacterium Amycolatopsis japonica MG417-CF17(T) (=DSM 44213T) producing (S,S)-N,N'-ethylenediaminedisuccinic acid.</title>
        <authorList>
            <person name="Stegmann E."/>
            <person name="Albersmeier A."/>
            <person name="Spohn M."/>
            <person name="Gert H."/>
            <person name="Weber T."/>
            <person name="Wohlleben W."/>
            <person name="Kalinowski J."/>
            <person name="Ruckert C."/>
        </authorList>
    </citation>
    <scope>NUCLEOTIDE SEQUENCE [LARGE SCALE GENOMIC DNA]</scope>
    <source>
        <strain evidence="3">MG417-CF17 (DSM 44213)</strain>
    </source>
</reference>
<dbReference type="SUPFAM" id="SSF55729">
    <property type="entry name" value="Acyl-CoA N-acyltransferases (Nat)"/>
    <property type="match status" value="1"/>
</dbReference>
<name>A0A075UZ90_9PSEU</name>
<dbReference type="Gene3D" id="3.40.630.30">
    <property type="match status" value="1"/>
</dbReference>
<dbReference type="eggNOG" id="COG1670">
    <property type="taxonomic scope" value="Bacteria"/>
</dbReference>
<organism evidence="2 3">
    <name type="scientific">Amycolatopsis japonica</name>
    <dbReference type="NCBI Taxonomy" id="208439"/>
    <lineage>
        <taxon>Bacteria</taxon>
        <taxon>Bacillati</taxon>
        <taxon>Actinomycetota</taxon>
        <taxon>Actinomycetes</taxon>
        <taxon>Pseudonocardiales</taxon>
        <taxon>Pseudonocardiaceae</taxon>
        <taxon>Amycolatopsis</taxon>
        <taxon>Amycolatopsis japonica group</taxon>
    </lineage>
</organism>
<dbReference type="STRING" id="208439.AJAP_24560"/>
<dbReference type="HOGENOM" id="CLU_013985_3_0_11"/>
<gene>
    <name evidence="2" type="ORF">AJAP_24560</name>
</gene>
<dbReference type="PANTHER" id="PTHR43441:SF3">
    <property type="entry name" value="ACETYLTRANSFERASE"/>
    <property type="match status" value="1"/>
</dbReference>
<dbReference type="KEGG" id="aja:AJAP_24560"/>
<dbReference type="PROSITE" id="PS51186">
    <property type="entry name" value="GNAT"/>
    <property type="match status" value="1"/>
</dbReference>
<feature type="domain" description="N-acetyltransferase" evidence="1">
    <location>
        <begin position="13"/>
        <end position="176"/>
    </location>
</feature>
<keyword evidence="3" id="KW-1185">Reference proteome</keyword>
<dbReference type="InterPro" id="IPR051908">
    <property type="entry name" value="Ribosomal_N-acetyltransferase"/>
</dbReference>
<dbReference type="RefSeq" id="WP_038515449.1">
    <property type="nucleotide sequence ID" value="NZ_CP008953.1"/>
</dbReference>
<dbReference type="AlphaFoldDB" id="A0A075UZ90"/>
<evidence type="ECO:0000313" key="2">
    <source>
        <dbReference type="EMBL" id="AIG77761.1"/>
    </source>
</evidence>
<evidence type="ECO:0000313" key="3">
    <source>
        <dbReference type="Proteomes" id="UP000028492"/>
    </source>
</evidence>
<dbReference type="Proteomes" id="UP000028492">
    <property type="component" value="Chromosome"/>
</dbReference>
<dbReference type="InterPro" id="IPR016181">
    <property type="entry name" value="Acyl_CoA_acyltransferase"/>
</dbReference>